<comment type="similarity">
    <text evidence="1 4">Belongs to the eukaryotic ribosomal protein eS24 family.</text>
</comment>
<accession>A0AA97JR49</accession>
<organism evidence="6 7">
    <name type="scientific">Eublepharis macularius</name>
    <name type="common">Leopard gecko</name>
    <name type="synonym">Cyrtodactylus macularius</name>
    <dbReference type="NCBI Taxonomy" id="481883"/>
    <lineage>
        <taxon>Eukaryota</taxon>
        <taxon>Metazoa</taxon>
        <taxon>Chordata</taxon>
        <taxon>Craniata</taxon>
        <taxon>Vertebrata</taxon>
        <taxon>Euteleostomi</taxon>
        <taxon>Lepidosauria</taxon>
        <taxon>Squamata</taxon>
        <taxon>Bifurcata</taxon>
        <taxon>Gekkota</taxon>
        <taxon>Eublepharidae</taxon>
        <taxon>Eublepharinae</taxon>
        <taxon>Eublepharis</taxon>
    </lineage>
</organism>
<dbReference type="AlphaFoldDB" id="A0AA97JR49"/>
<dbReference type="Proteomes" id="UP001190640">
    <property type="component" value="Chromosome 9"/>
</dbReference>
<evidence type="ECO:0000256" key="2">
    <source>
        <dbReference type="ARBA" id="ARBA00022980"/>
    </source>
</evidence>
<dbReference type="InterPro" id="IPR018098">
    <property type="entry name" value="Ribosomal_eS24_CS"/>
</dbReference>
<keyword evidence="3 4" id="KW-0687">Ribonucleoprotein</keyword>
<evidence type="ECO:0000256" key="1">
    <source>
        <dbReference type="ARBA" id="ARBA00009680"/>
    </source>
</evidence>
<dbReference type="InterPro" id="IPR053709">
    <property type="entry name" value="eRP_eS24_sf"/>
</dbReference>
<evidence type="ECO:0000313" key="6">
    <source>
        <dbReference type="Proteomes" id="UP001190640"/>
    </source>
</evidence>
<dbReference type="InterPro" id="IPR012678">
    <property type="entry name" value="Ribosomal_uL23/eL15/eS24_sf"/>
</dbReference>
<dbReference type="Pfam" id="PF01282">
    <property type="entry name" value="Ribosomal_S24e"/>
    <property type="match status" value="1"/>
</dbReference>
<sequence>MTNRLLQQKQMVIDVLHPGKARVSKTEIHDKMYKTTSDVIFVLGFRTHFGSEETTGFGVIYDSLNYAKKNEPKHRLARRGLCEKKKTFRKQRKECKNRTKEVTGTAKANVRAGKKLAIQWISQKI</sequence>
<dbReference type="GeneID" id="129335364"/>
<evidence type="ECO:0000256" key="3">
    <source>
        <dbReference type="ARBA" id="ARBA00023274"/>
    </source>
</evidence>
<dbReference type="SUPFAM" id="SSF54189">
    <property type="entry name" value="Ribosomal proteins S24e, L23 and L15e"/>
    <property type="match status" value="1"/>
</dbReference>
<dbReference type="GO" id="GO:0003735">
    <property type="term" value="F:structural constituent of ribosome"/>
    <property type="evidence" value="ECO:0007669"/>
    <property type="project" value="InterPro"/>
</dbReference>
<name>A0AA97JR49_EUBMA</name>
<evidence type="ECO:0000256" key="4">
    <source>
        <dbReference type="RuleBase" id="RU004381"/>
    </source>
</evidence>
<dbReference type="RefSeq" id="XP_054843775.1">
    <property type="nucleotide sequence ID" value="XM_054987800.1"/>
</dbReference>
<dbReference type="GO" id="GO:0006412">
    <property type="term" value="P:translation"/>
    <property type="evidence" value="ECO:0007669"/>
    <property type="project" value="InterPro"/>
</dbReference>
<dbReference type="PANTHER" id="PTHR10496">
    <property type="entry name" value="40S RIBOSOMAL PROTEIN S24"/>
    <property type="match status" value="1"/>
</dbReference>
<reference evidence="7" key="1">
    <citation type="submission" date="2025-08" db="UniProtKB">
        <authorList>
            <consortium name="RefSeq"/>
        </authorList>
    </citation>
    <scope>IDENTIFICATION</scope>
    <source>
        <tissue evidence="7">Blood</tissue>
    </source>
</reference>
<proteinExistence type="inferred from homology"/>
<dbReference type="GO" id="GO:0044391">
    <property type="term" value="C:ribosomal subunit"/>
    <property type="evidence" value="ECO:0007669"/>
    <property type="project" value="UniProtKB-ARBA"/>
</dbReference>
<keyword evidence="2 4" id="KW-0689">Ribosomal protein</keyword>
<dbReference type="KEGG" id="emc:129335364"/>
<dbReference type="InterPro" id="IPR001976">
    <property type="entry name" value="Ribosomal_eS24"/>
</dbReference>
<evidence type="ECO:0000313" key="7">
    <source>
        <dbReference type="RefSeq" id="XP_054843775.1"/>
    </source>
</evidence>
<dbReference type="PROSITE" id="PS00529">
    <property type="entry name" value="RIBOSOMAL_S24E"/>
    <property type="match status" value="1"/>
</dbReference>
<protein>
    <recommendedName>
        <fullName evidence="5">40S ribosomal protein S24</fullName>
    </recommendedName>
</protein>
<gene>
    <name evidence="7" type="primary">LOC129335364</name>
</gene>
<keyword evidence="6" id="KW-1185">Reference proteome</keyword>
<evidence type="ECO:0000256" key="5">
    <source>
        <dbReference type="RuleBase" id="RU004383"/>
    </source>
</evidence>
<dbReference type="Gene3D" id="3.30.70.3370">
    <property type="match status" value="1"/>
</dbReference>